<feature type="binding site" evidence="3">
    <location>
        <position position="262"/>
    </location>
    <ligand>
        <name>Mg(2+)</name>
        <dbReference type="ChEBI" id="CHEBI:18420"/>
        <label>1</label>
    </ligand>
</feature>
<keyword evidence="3" id="KW-0479">Metal-binding</keyword>
<feature type="binding site" evidence="3">
    <location>
        <position position="55"/>
    </location>
    <ligand>
        <name>Mg(2+)</name>
        <dbReference type="ChEBI" id="CHEBI:18420"/>
        <label>1</label>
    </ligand>
</feature>
<proteinExistence type="inferred from homology"/>
<feature type="binding site" evidence="3">
    <location>
        <position position="54"/>
    </location>
    <ligand>
        <name>Mg(2+)</name>
        <dbReference type="ChEBI" id="CHEBI:18420"/>
        <label>1</label>
    </ligand>
</feature>
<dbReference type="Proteomes" id="UP000198297">
    <property type="component" value="Unassembled WGS sequence"/>
</dbReference>
<evidence type="ECO:0000256" key="3">
    <source>
        <dbReference type="PIRSR" id="PIRSR605502-1"/>
    </source>
</evidence>
<comment type="similarity">
    <text evidence="1">Belongs to the ADP-ribosylglycohydrolase family.</text>
</comment>
<protein>
    <submittedName>
        <fullName evidence="4">ADP-ribosyl-[dinitrogen reductase] hydrolase</fullName>
    </submittedName>
</protein>
<evidence type="ECO:0000313" key="4">
    <source>
        <dbReference type="EMBL" id="SNR71537.1"/>
    </source>
</evidence>
<organism evidence="4 5">
    <name type="scientific">Halorubrum ezzemoulense</name>
    <name type="common">Halorubrum chaoviator</name>
    <dbReference type="NCBI Taxonomy" id="337243"/>
    <lineage>
        <taxon>Archaea</taxon>
        <taxon>Methanobacteriati</taxon>
        <taxon>Methanobacteriota</taxon>
        <taxon>Stenosarchaea group</taxon>
        <taxon>Halobacteria</taxon>
        <taxon>Halobacteriales</taxon>
        <taxon>Haloferacaceae</taxon>
        <taxon>Halorubrum</taxon>
    </lineage>
</organism>
<keyword evidence="3" id="KW-0460">Magnesium</keyword>
<keyword evidence="2 4" id="KW-0378">Hydrolase</keyword>
<evidence type="ECO:0000313" key="5">
    <source>
        <dbReference type="Proteomes" id="UP000198297"/>
    </source>
</evidence>
<dbReference type="SUPFAM" id="SSF101478">
    <property type="entry name" value="ADP-ribosylglycohydrolase"/>
    <property type="match status" value="1"/>
</dbReference>
<dbReference type="Gene3D" id="1.10.4080.10">
    <property type="entry name" value="ADP-ribosylation/Crystallin J1"/>
    <property type="match status" value="1"/>
</dbReference>
<dbReference type="Pfam" id="PF03747">
    <property type="entry name" value="ADP_ribosyl_GH"/>
    <property type="match status" value="1"/>
</dbReference>
<dbReference type="InterPro" id="IPR005502">
    <property type="entry name" value="Ribosyl_crysJ1"/>
</dbReference>
<feature type="binding site" evidence="3">
    <location>
        <position position="260"/>
    </location>
    <ligand>
        <name>Mg(2+)</name>
        <dbReference type="ChEBI" id="CHEBI:18420"/>
        <label>1</label>
    </ligand>
</feature>
<dbReference type="GO" id="GO:0016787">
    <property type="term" value="F:hydrolase activity"/>
    <property type="evidence" value="ECO:0007669"/>
    <property type="project" value="UniProtKB-KW"/>
</dbReference>
<dbReference type="EMBL" id="FZNK01000014">
    <property type="protein sequence ID" value="SNR71537.1"/>
    <property type="molecule type" value="Genomic_DNA"/>
</dbReference>
<gene>
    <name evidence="4" type="ORF">SAMN06266787_1145</name>
</gene>
<accession>A0A238YK86</accession>
<dbReference type="InterPro" id="IPR036705">
    <property type="entry name" value="Ribosyl_crysJ1_sf"/>
</dbReference>
<name>A0A238YK86_HALEZ</name>
<comment type="cofactor">
    <cofactor evidence="3">
        <name>Mg(2+)</name>
        <dbReference type="ChEBI" id="CHEBI:18420"/>
    </cofactor>
    <text evidence="3">Binds 2 magnesium ions per subunit.</text>
</comment>
<dbReference type="InterPro" id="IPR050792">
    <property type="entry name" value="ADP-ribosylglycohydrolase"/>
</dbReference>
<dbReference type="PANTHER" id="PTHR16222">
    <property type="entry name" value="ADP-RIBOSYLGLYCOHYDROLASE"/>
    <property type="match status" value="1"/>
</dbReference>
<sequence>MRDSAVGVLLGLACGDALGRPVEFQQTASIQRRHGRVTEMLANGTHGQPAGTVTDDTEMALCIARSLVESGSFDPDDVAERFVEWYQSGPFDIGILTSTILSRLRNGDAWDEAGIDEWKHLLEGSNAGNGSVMRCAPYGIAFAGEPDGLVTASRVSSAITHADPRCQWGCVILNATLAGLLAGEKQPLASALELAADAPAELRTACEVVQAIVEGSGSGADLELANSGYVVTTLQAGLYHGLTAESAEGAIVDAVMLGGDTDTIAAVAGAVAGARFGASELPNRWLQAIDETAEIRELGQQLDTVEISLPESVVEKLSSGQFDLQA</sequence>
<feature type="binding site" evidence="3">
    <location>
        <position position="263"/>
    </location>
    <ligand>
        <name>Mg(2+)</name>
        <dbReference type="ChEBI" id="CHEBI:18420"/>
        <label>1</label>
    </ligand>
</feature>
<reference evidence="5" key="1">
    <citation type="submission" date="2017-06" db="EMBL/GenBank/DDBJ databases">
        <authorList>
            <person name="Varghese N."/>
            <person name="Submissions S."/>
        </authorList>
    </citation>
    <scope>NUCLEOTIDE SEQUENCE [LARGE SCALE GENOMIC DNA]</scope>
    <source>
        <strain evidence="5">DSM 19316</strain>
    </source>
</reference>
<dbReference type="PANTHER" id="PTHR16222:SF24">
    <property type="entry name" value="ADP-RIBOSYLHYDROLASE ARH3"/>
    <property type="match status" value="1"/>
</dbReference>
<dbReference type="GO" id="GO:0046872">
    <property type="term" value="F:metal ion binding"/>
    <property type="evidence" value="ECO:0007669"/>
    <property type="project" value="UniProtKB-KW"/>
</dbReference>
<dbReference type="AlphaFoldDB" id="A0A238YK86"/>
<dbReference type="RefSeq" id="WP_089309147.1">
    <property type="nucleotide sequence ID" value="NZ_FZNK01000014.1"/>
</dbReference>
<evidence type="ECO:0000256" key="2">
    <source>
        <dbReference type="ARBA" id="ARBA00022801"/>
    </source>
</evidence>
<evidence type="ECO:0000256" key="1">
    <source>
        <dbReference type="ARBA" id="ARBA00010702"/>
    </source>
</evidence>
<feature type="binding site" evidence="3">
    <location>
        <position position="56"/>
    </location>
    <ligand>
        <name>Mg(2+)</name>
        <dbReference type="ChEBI" id="CHEBI:18420"/>
        <label>1</label>
    </ligand>
</feature>